<dbReference type="PIRSF" id="PIRSF001435">
    <property type="entry name" value="Nth"/>
    <property type="match status" value="1"/>
</dbReference>
<evidence type="ECO:0000256" key="2">
    <source>
        <dbReference type="ARBA" id="ARBA00022485"/>
    </source>
</evidence>
<dbReference type="GO" id="GO:0006289">
    <property type="term" value="P:nucleotide-excision repair"/>
    <property type="evidence" value="ECO:0007669"/>
    <property type="project" value="TreeGrafter"/>
</dbReference>
<dbReference type="GO" id="GO:0140078">
    <property type="term" value="F:class I DNA-(apurinic or apyrimidinic site) endonuclease activity"/>
    <property type="evidence" value="ECO:0007669"/>
    <property type="project" value="UniProtKB-EC"/>
</dbReference>
<dbReference type="Gene3D" id="1.10.1670.10">
    <property type="entry name" value="Helix-hairpin-Helix base-excision DNA repair enzymes (C-terminal)"/>
    <property type="match status" value="1"/>
</dbReference>
<dbReference type="OrthoDB" id="9800977at2"/>
<dbReference type="GO" id="GO:0051539">
    <property type="term" value="F:4 iron, 4 sulfur cluster binding"/>
    <property type="evidence" value="ECO:0007669"/>
    <property type="project" value="UniProtKB-UniRule"/>
</dbReference>
<reference evidence="13 14" key="1">
    <citation type="submission" date="2017-04" db="EMBL/GenBank/DDBJ databases">
        <authorList>
            <person name="Afonso C.L."/>
            <person name="Miller P.J."/>
            <person name="Scott M.A."/>
            <person name="Spackman E."/>
            <person name="Goraichik I."/>
            <person name="Dimitrov K.M."/>
            <person name="Suarez D.L."/>
            <person name="Swayne D.E."/>
        </authorList>
    </citation>
    <scope>NUCLEOTIDE SEQUENCE [LARGE SCALE GENOMIC DNA]</scope>
    <source>
        <strain evidence="13 14">DSM 3385</strain>
    </source>
</reference>
<dbReference type="InterPro" id="IPR011257">
    <property type="entry name" value="DNA_glycosylase"/>
</dbReference>
<evidence type="ECO:0000256" key="9">
    <source>
        <dbReference type="ARBA" id="ARBA00023239"/>
    </source>
</evidence>
<keyword evidence="6 11" id="KW-0408">Iron</keyword>
<dbReference type="Pfam" id="PF10576">
    <property type="entry name" value="EndIII_4Fe-2S"/>
    <property type="match status" value="1"/>
</dbReference>
<dbReference type="Gene3D" id="1.10.340.30">
    <property type="entry name" value="Hypothetical protein, domain 2"/>
    <property type="match status" value="1"/>
</dbReference>
<keyword evidence="10 11" id="KW-0326">Glycosidase</keyword>
<keyword evidence="8 11" id="KW-0234">DNA repair</keyword>
<keyword evidence="5 11" id="KW-0378">Hydrolase</keyword>
<dbReference type="SMART" id="SM00478">
    <property type="entry name" value="ENDO3c"/>
    <property type="match status" value="1"/>
</dbReference>
<dbReference type="InterPro" id="IPR023170">
    <property type="entry name" value="HhH_base_excis_C"/>
</dbReference>
<comment type="similarity">
    <text evidence="1 11">Belongs to the Nth/MutY family.</text>
</comment>
<protein>
    <recommendedName>
        <fullName evidence="11">Endonuclease III</fullName>
        <ecNumber evidence="11">4.2.99.18</ecNumber>
    </recommendedName>
    <alternativeName>
        <fullName evidence="11">DNA-(apurinic or apyrimidinic site) lyase</fullName>
    </alternativeName>
</protein>
<dbReference type="Proteomes" id="UP000192418">
    <property type="component" value="Unassembled WGS sequence"/>
</dbReference>
<dbReference type="GO" id="GO:0046872">
    <property type="term" value="F:metal ion binding"/>
    <property type="evidence" value="ECO:0007669"/>
    <property type="project" value="UniProtKB-KW"/>
</dbReference>
<dbReference type="GO" id="GO:0000703">
    <property type="term" value="F:oxidized pyrimidine nucleobase lesion DNA N-glycosylase activity"/>
    <property type="evidence" value="ECO:0007669"/>
    <property type="project" value="TreeGrafter"/>
</dbReference>
<dbReference type="PROSITE" id="PS00764">
    <property type="entry name" value="ENDONUCLEASE_III_1"/>
    <property type="match status" value="1"/>
</dbReference>
<dbReference type="AlphaFoldDB" id="A0A1W2ET28"/>
<evidence type="ECO:0000256" key="1">
    <source>
        <dbReference type="ARBA" id="ARBA00008343"/>
    </source>
</evidence>
<keyword evidence="13" id="KW-0255">Endonuclease</keyword>
<dbReference type="FunFam" id="1.10.340.30:FF:000001">
    <property type="entry name" value="Endonuclease III"/>
    <property type="match status" value="1"/>
</dbReference>
<dbReference type="InterPro" id="IPR005759">
    <property type="entry name" value="Nth"/>
</dbReference>
<keyword evidence="11" id="KW-0238">DNA-binding</keyword>
<dbReference type="Pfam" id="PF00730">
    <property type="entry name" value="HhH-GPD"/>
    <property type="match status" value="1"/>
</dbReference>
<evidence type="ECO:0000256" key="3">
    <source>
        <dbReference type="ARBA" id="ARBA00022723"/>
    </source>
</evidence>
<dbReference type="Pfam" id="PF00633">
    <property type="entry name" value="HHH"/>
    <property type="match status" value="1"/>
</dbReference>
<dbReference type="PROSITE" id="PS01155">
    <property type="entry name" value="ENDONUCLEASE_III_2"/>
    <property type="match status" value="1"/>
</dbReference>
<dbReference type="SUPFAM" id="SSF48150">
    <property type="entry name" value="DNA-glycosylase"/>
    <property type="match status" value="1"/>
</dbReference>
<comment type="function">
    <text evidence="11">DNA repair enzyme that has both DNA N-glycosylase activity and AP-lyase activity. The DNA N-glycosylase activity releases various damaged pyrimidines from DNA by cleaving the N-glycosidic bond, leaving an AP (apurinic/apyrimidinic) site. The AP-lyase activity cleaves the phosphodiester bond 3' to the AP site by a beta-elimination, leaving a 3'-terminal unsaturated sugar and a product with a terminal 5'-phosphate.</text>
</comment>
<evidence type="ECO:0000313" key="14">
    <source>
        <dbReference type="Proteomes" id="UP000192418"/>
    </source>
</evidence>
<feature type="binding site" evidence="11">
    <location>
        <position position="203"/>
    </location>
    <ligand>
        <name>[4Fe-4S] cluster</name>
        <dbReference type="ChEBI" id="CHEBI:49883"/>
    </ligand>
</feature>
<organism evidence="13 14">
    <name type="scientific">Desulfocicer vacuolatum DSM 3385</name>
    <dbReference type="NCBI Taxonomy" id="1121400"/>
    <lineage>
        <taxon>Bacteria</taxon>
        <taxon>Pseudomonadati</taxon>
        <taxon>Thermodesulfobacteriota</taxon>
        <taxon>Desulfobacteria</taxon>
        <taxon>Desulfobacterales</taxon>
        <taxon>Desulfobacteraceae</taxon>
        <taxon>Desulfocicer</taxon>
    </lineage>
</organism>
<evidence type="ECO:0000256" key="8">
    <source>
        <dbReference type="ARBA" id="ARBA00023204"/>
    </source>
</evidence>
<dbReference type="EC" id="4.2.99.18" evidence="11"/>
<dbReference type="STRING" id="1121400.SAMN02746065_14310"/>
<dbReference type="InterPro" id="IPR004036">
    <property type="entry name" value="Endonuclease-III-like_CS2"/>
</dbReference>
<dbReference type="SMART" id="SM00525">
    <property type="entry name" value="FES"/>
    <property type="match status" value="1"/>
</dbReference>
<gene>
    <name evidence="11" type="primary">nth</name>
    <name evidence="13" type="ORF">SAMN02746065_14310</name>
</gene>
<dbReference type="InterPro" id="IPR004035">
    <property type="entry name" value="Endouclease-III_FeS-bd_BS"/>
</dbReference>
<comment type="cofactor">
    <cofactor evidence="11">
        <name>[4Fe-4S] cluster</name>
        <dbReference type="ChEBI" id="CHEBI:49883"/>
    </cofactor>
    <text evidence="11">Binds 1 [4Fe-4S] cluster.</text>
</comment>
<comment type="catalytic activity">
    <reaction evidence="11">
        <text>2'-deoxyribonucleotide-(2'-deoxyribose 5'-phosphate)-2'-deoxyribonucleotide-DNA = a 3'-end 2'-deoxyribonucleotide-(2,3-dehydro-2,3-deoxyribose 5'-phosphate)-DNA + a 5'-end 5'-phospho-2'-deoxyribonucleoside-DNA + H(+)</text>
        <dbReference type="Rhea" id="RHEA:66592"/>
        <dbReference type="Rhea" id="RHEA-COMP:13180"/>
        <dbReference type="Rhea" id="RHEA-COMP:16897"/>
        <dbReference type="Rhea" id="RHEA-COMP:17067"/>
        <dbReference type="ChEBI" id="CHEBI:15378"/>
        <dbReference type="ChEBI" id="CHEBI:136412"/>
        <dbReference type="ChEBI" id="CHEBI:157695"/>
        <dbReference type="ChEBI" id="CHEBI:167181"/>
        <dbReference type="EC" id="4.2.99.18"/>
    </reaction>
</comment>
<keyword evidence="7 11" id="KW-0411">Iron-sulfur</keyword>
<proteinExistence type="inferred from homology"/>
<dbReference type="HAMAP" id="MF_00942">
    <property type="entry name" value="Nth"/>
    <property type="match status" value="1"/>
</dbReference>
<feature type="binding site" evidence="11">
    <location>
        <position position="200"/>
    </location>
    <ligand>
        <name>[4Fe-4S] cluster</name>
        <dbReference type="ChEBI" id="CHEBI:49883"/>
    </ligand>
</feature>
<dbReference type="InterPro" id="IPR003651">
    <property type="entry name" value="Endonuclease3_FeS-loop_motif"/>
</dbReference>
<dbReference type="CDD" id="cd00056">
    <property type="entry name" value="ENDO3c"/>
    <property type="match status" value="1"/>
</dbReference>
<dbReference type="InterPro" id="IPR003265">
    <property type="entry name" value="HhH-GPD_domain"/>
</dbReference>
<evidence type="ECO:0000256" key="11">
    <source>
        <dbReference type="HAMAP-Rule" id="MF_00942"/>
    </source>
</evidence>
<keyword evidence="14" id="KW-1185">Reference proteome</keyword>
<evidence type="ECO:0000256" key="7">
    <source>
        <dbReference type="ARBA" id="ARBA00023014"/>
    </source>
</evidence>
<dbReference type="GO" id="GO:0003677">
    <property type="term" value="F:DNA binding"/>
    <property type="evidence" value="ECO:0007669"/>
    <property type="project" value="UniProtKB-UniRule"/>
</dbReference>
<evidence type="ECO:0000256" key="4">
    <source>
        <dbReference type="ARBA" id="ARBA00022763"/>
    </source>
</evidence>
<dbReference type="InterPro" id="IPR000445">
    <property type="entry name" value="HhH_motif"/>
</dbReference>
<feature type="binding site" evidence="11">
    <location>
        <position position="209"/>
    </location>
    <ligand>
        <name>[4Fe-4S] cluster</name>
        <dbReference type="ChEBI" id="CHEBI:49883"/>
    </ligand>
</feature>
<name>A0A1W2ET28_9BACT</name>
<keyword evidence="2 11" id="KW-0004">4Fe-4S</keyword>
<dbReference type="GO" id="GO:0006285">
    <property type="term" value="P:base-excision repair, AP site formation"/>
    <property type="evidence" value="ECO:0007669"/>
    <property type="project" value="TreeGrafter"/>
</dbReference>
<keyword evidence="4 11" id="KW-0227">DNA damage</keyword>
<keyword evidence="13" id="KW-0540">Nuclease</keyword>
<feature type="binding site" evidence="11">
    <location>
        <position position="193"/>
    </location>
    <ligand>
        <name>[4Fe-4S] cluster</name>
        <dbReference type="ChEBI" id="CHEBI:49883"/>
    </ligand>
</feature>
<evidence type="ECO:0000256" key="10">
    <source>
        <dbReference type="ARBA" id="ARBA00023295"/>
    </source>
</evidence>
<sequence>MHIRDMDQLMDILTKVYALWPAPAITVAAQNGADPFCILVATLISLRTRDAVTEQACQRLFPKAASPGQMIALGSRNIAALIHPASFSPTKGKRLVAISHILLEKYNAKVPDTMEALLALPGVGRKTANLVLVEAFGKPGLCVDTHVHRISNHLGLASTGNPDQTERVLRKEMPEKYWKAYSEILAVFGQKICRPRSPRCHECPISPFCDDYPLALNRK</sequence>
<evidence type="ECO:0000259" key="12">
    <source>
        <dbReference type="SMART" id="SM00478"/>
    </source>
</evidence>
<evidence type="ECO:0000313" key="13">
    <source>
        <dbReference type="EMBL" id="SMD12870.1"/>
    </source>
</evidence>
<accession>A0A1W2ET28</accession>
<dbReference type="EMBL" id="FWXY01000043">
    <property type="protein sequence ID" value="SMD12870.1"/>
    <property type="molecule type" value="Genomic_DNA"/>
</dbReference>
<dbReference type="PANTHER" id="PTHR43286:SF1">
    <property type="entry name" value="ENDONUCLEASE III-LIKE PROTEIN 1"/>
    <property type="match status" value="1"/>
</dbReference>
<evidence type="ECO:0000256" key="5">
    <source>
        <dbReference type="ARBA" id="ARBA00022801"/>
    </source>
</evidence>
<keyword evidence="9 11" id="KW-0456">Lyase</keyword>
<feature type="domain" description="HhH-GPD" evidence="12">
    <location>
        <begin position="44"/>
        <end position="191"/>
    </location>
</feature>
<keyword evidence="3 11" id="KW-0479">Metal-binding</keyword>
<evidence type="ECO:0000256" key="6">
    <source>
        <dbReference type="ARBA" id="ARBA00023004"/>
    </source>
</evidence>
<dbReference type="RefSeq" id="WP_084071887.1">
    <property type="nucleotide sequence ID" value="NZ_FWXY01000043.1"/>
</dbReference>
<dbReference type="PANTHER" id="PTHR43286">
    <property type="entry name" value="ENDONUCLEASE III-LIKE PROTEIN 1"/>
    <property type="match status" value="1"/>
</dbReference>